<feature type="compositionally biased region" description="Basic and acidic residues" evidence="1">
    <location>
        <begin position="319"/>
        <end position="331"/>
    </location>
</feature>
<dbReference type="InParanoid" id="E3M9W6"/>
<dbReference type="HOGENOM" id="CLU_494532_0_0_1"/>
<accession>E3M9W6</accession>
<keyword evidence="3" id="KW-1185">Reference proteome</keyword>
<feature type="compositionally biased region" description="Low complexity" evidence="1">
    <location>
        <begin position="1"/>
        <end position="14"/>
    </location>
</feature>
<dbReference type="EMBL" id="DS268431">
    <property type="protein sequence ID" value="EFO96917.1"/>
    <property type="molecule type" value="Genomic_DNA"/>
</dbReference>
<reference evidence="2" key="1">
    <citation type="submission" date="2007-07" db="EMBL/GenBank/DDBJ databases">
        <title>PCAP assembly of the Caenorhabditis remanei genome.</title>
        <authorList>
            <consortium name="The Caenorhabditis remanei Sequencing Consortium"/>
            <person name="Wilson R.K."/>
        </authorList>
    </citation>
    <scope>NUCLEOTIDE SEQUENCE [LARGE SCALE GENOMIC DNA]</scope>
    <source>
        <strain evidence="2">PB4641</strain>
    </source>
</reference>
<feature type="region of interest" description="Disordered" evidence="1">
    <location>
        <begin position="523"/>
        <end position="551"/>
    </location>
</feature>
<evidence type="ECO:0000313" key="2">
    <source>
        <dbReference type="EMBL" id="EFO96917.1"/>
    </source>
</evidence>
<evidence type="ECO:0000313" key="3">
    <source>
        <dbReference type="Proteomes" id="UP000008281"/>
    </source>
</evidence>
<feature type="compositionally biased region" description="Polar residues" evidence="1">
    <location>
        <begin position="82"/>
        <end position="95"/>
    </location>
</feature>
<feature type="region of interest" description="Disordered" evidence="1">
    <location>
        <begin position="1"/>
        <end position="107"/>
    </location>
</feature>
<dbReference type="Proteomes" id="UP000008281">
    <property type="component" value="Unassembled WGS sequence"/>
</dbReference>
<dbReference type="AlphaFoldDB" id="E3M9W6"/>
<protein>
    <submittedName>
        <fullName evidence="2">Uncharacterized protein</fullName>
    </submittedName>
</protein>
<name>E3M9W6_CAERE</name>
<feature type="region of interest" description="Disordered" evidence="1">
    <location>
        <begin position="440"/>
        <end position="504"/>
    </location>
</feature>
<feature type="compositionally biased region" description="Polar residues" evidence="1">
    <location>
        <begin position="440"/>
        <end position="468"/>
    </location>
</feature>
<sequence length="551" mass="63165">MRNENNQNNVVLQNDVAGELDDGDHQEENIQNLNEELLEDEEQEDRNIVEDFPNMESEDSDGGSDAPNSRRGSRASSRSRGETTPDSSLSRPSSRNRYDLNLIPKYTPPDQPRRPALIDIVRTAIGIVCLVLEEYFVVFRFDNGEFAMLEKNEGNINWNVAQGMEIVFLYKDFVQEFRRMRSFITRKSYGRSVFAATSDFQTGAAWCRLEMNLECKWFVYESYEDPNSIRPPTQRMGELQRPSVLNSSTYQPDDGSSQMPGRRSKPKTRKPSESDSDSDHDDVKWEDIAPVGIFVPEPQFERMPSTESWSNNGWGRQENSNRERNHRRGDRDERWNREEIFEFNNRTSRDEFPVDNGYQRAQRRNFELEEIPRGESSSGGGQNGPNIQQSHQFDQIARNKGNGVNFFGRRNYHQEGSSNMYRNEQNLAETNRGFDYWNLPSSRHSTSQHIPSLAVSSSAQGTPSNSGTMEPVKPNSAQLTQKIEDRAAKKDAEGNSAHVKSYESICEEDKIRKELFETVKAALRKEPKTDVTSSNKRNCTPSGNGHQDVHR</sequence>
<organism evidence="3">
    <name type="scientific">Caenorhabditis remanei</name>
    <name type="common">Caenorhabditis vulgaris</name>
    <dbReference type="NCBI Taxonomy" id="31234"/>
    <lineage>
        <taxon>Eukaryota</taxon>
        <taxon>Metazoa</taxon>
        <taxon>Ecdysozoa</taxon>
        <taxon>Nematoda</taxon>
        <taxon>Chromadorea</taxon>
        <taxon>Rhabditida</taxon>
        <taxon>Rhabditina</taxon>
        <taxon>Rhabditomorpha</taxon>
        <taxon>Rhabditoidea</taxon>
        <taxon>Rhabditidae</taxon>
        <taxon>Peloderinae</taxon>
        <taxon>Caenorhabditis</taxon>
    </lineage>
</organism>
<feature type="compositionally biased region" description="Polar residues" evidence="1">
    <location>
        <begin position="305"/>
        <end position="318"/>
    </location>
</feature>
<feature type="region of interest" description="Disordered" evidence="1">
    <location>
        <begin position="229"/>
        <end position="331"/>
    </location>
</feature>
<feature type="region of interest" description="Disordered" evidence="1">
    <location>
        <begin position="365"/>
        <end position="388"/>
    </location>
</feature>
<gene>
    <name evidence="2" type="ORF">CRE_17051</name>
</gene>
<feature type="compositionally biased region" description="Polar residues" evidence="1">
    <location>
        <begin position="243"/>
        <end position="259"/>
    </location>
</feature>
<proteinExistence type="predicted"/>
<feature type="compositionally biased region" description="Polar residues" evidence="1">
    <location>
        <begin position="530"/>
        <end position="545"/>
    </location>
</feature>
<evidence type="ECO:0000256" key="1">
    <source>
        <dbReference type="SAM" id="MobiDB-lite"/>
    </source>
</evidence>
<feature type="compositionally biased region" description="Basic and acidic residues" evidence="1">
    <location>
        <begin position="482"/>
        <end position="493"/>
    </location>
</feature>